<dbReference type="InterPro" id="IPR036691">
    <property type="entry name" value="Endo/exonu/phosph_ase_sf"/>
</dbReference>
<keyword evidence="3" id="KW-0378">Hydrolase</keyword>
<protein>
    <submittedName>
        <fullName evidence="3">AP1 endonuclease</fullName>
    </submittedName>
</protein>
<dbReference type="GO" id="GO:0004519">
    <property type="term" value="F:endonuclease activity"/>
    <property type="evidence" value="ECO:0007669"/>
    <property type="project" value="UniProtKB-KW"/>
</dbReference>
<dbReference type="SMR" id="Q8WPD4"/>
<reference evidence="3" key="1">
    <citation type="submission" date="2001-11" db="EMBL/GenBank/DDBJ databases">
        <title>An ORF in the intron seven of the sea urchin DNA-methyltransferase gene codes for a functional AP1 endonuclease.</title>
        <authorList>
            <person name="Cioffi A.V."/>
            <person name="Ferrara D."/>
            <person name="Cubellis M.V."/>
            <person name="Aniello F."/>
            <person name="Corrado M."/>
            <person name="Liguori F."/>
            <person name="Amoroso A."/>
            <person name="Fucci L."/>
            <person name="Branno M."/>
        </authorList>
    </citation>
    <scope>NUCLEOTIDE SEQUENCE</scope>
    <source>
        <tissue evidence="3">Gonads</tissue>
    </source>
</reference>
<dbReference type="InterPro" id="IPR005135">
    <property type="entry name" value="Endo/exonuclease/phosphatase"/>
</dbReference>
<dbReference type="SUPFAM" id="SSF56219">
    <property type="entry name" value="DNase I-like"/>
    <property type="match status" value="1"/>
</dbReference>
<name>Q8WPD4_PARLI</name>
<dbReference type="Gene3D" id="3.60.10.10">
    <property type="entry name" value="Endonuclease/exonuclease/phosphatase"/>
    <property type="match status" value="1"/>
</dbReference>
<feature type="domain" description="Endonuclease/exonuclease/phosphatase" evidence="2">
    <location>
        <begin position="68"/>
        <end position="302"/>
    </location>
</feature>
<dbReference type="EMBL" id="AJ418710">
    <property type="protein sequence ID" value="CAD11454.1"/>
    <property type="molecule type" value="mRNA"/>
</dbReference>
<proteinExistence type="evidence at transcript level"/>
<feature type="region of interest" description="Disordered" evidence="1">
    <location>
        <begin position="1"/>
        <end position="52"/>
    </location>
</feature>
<accession>Q8WPD4</accession>
<organism evidence="3">
    <name type="scientific">Paracentrotus lividus</name>
    <name type="common">Common sea urchin</name>
    <dbReference type="NCBI Taxonomy" id="7656"/>
    <lineage>
        <taxon>Eukaryota</taxon>
        <taxon>Metazoa</taxon>
        <taxon>Echinodermata</taxon>
        <taxon>Eleutherozoa</taxon>
        <taxon>Echinozoa</taxon>
        <taxon>Echinoidea</taxon>
        <taxon>Euechinoidea</taxon>
        <taxon>Echinacea</taxon>
        <taxon>Camarodonta</taxon>
        <taxon>Echinidea</taxon>
        <taxon>Echinidae</taxon>
        <taxon>Paracentrotus</taxon>
    </lineage>
</organism>
<dbReference type="CDD" id="cd09076">
    <property type="entry name" value="L1-EN"/>
    <property type="match status" value="1"/>
</dbReference>
<dbReference type="AlphaFoldDB" id="Q8WPD4"/>
<keyword evidence="3" id="KW-0540">Nuclease</keyword>
<sequence>MNSSVISKPILPVAGVHRSSADDRSTGRPATGSRQNDDGPLNPPGRGLSENSARSEALLRCRKPFITATFNANTAREEVRASEIAHCFESCGIKILGIQEHRRVHEDPVVFSRLEGQYLITASAWRNQSQASVGGVGLLLSTRARKALRRATRHSDRILVAEFDSNPVTTVIVTYSPTNTSPEEVVENYYDDLSDVIRGVPAHNFLAVLGDFNARLGTEDASFTWHDKTNRNGELLAEIMTEHSLLAANTQFRKKQGKRWTYLDRGTGMKRQLDYILVRRKWWNSILNAEPYNTFCTVGSDHRVVSMRVRLSLRVPKQNSEQSLTGINSL</sequence>
<evidence type="ECO:0000313" key="3">
    <source>
        <dbReference type="EMBL" id="CAD11454.1"/>
    </source>
</evidence>
<evidence type="ECO:0000259" key="2">
    <source>
        <dbReference type="Pfam" id="PF03372"/>
    </source>
</evidence>
<evidence type="ECO:0000256" key="1">
    <source>
        <dbReference type="SAM" id="MobiDB-lite"/>
    </source>
</evidence>
<dbReference type="Pfam" id="PF03372">
    <property type="entry name" value="Exo_endo_phos"/>
    <property type="match status" value="1"/>
</dbReference>
<gene>
    <name evidence="3" type="primary">AP1</name>
</gene>
<keyword evidence="3" id="KW-0255">Endonuclease</keyword>